<dbReference type="KEGG" id="dto:TOL2_C15840"/>
<evidence type="ECO:0000313" key="7">
    <source>
        <dbReference type="Proteomes" id="UP000007347"/>
    </source>
</evidence>
<organism evidence="6 7">
    <name type="scientific">Desulfobacula toluolica (strain DSM 7467 / Tol2)</name>
    <dbReference type="NCBI Taxonomy" id="651182"/>
    <lineage>
        <taxon>Bacteria</taxon>
        <taxon>Pseudomonadati</taxon>
        <taxon>Thermodesulfobacteriota</taxon>
        <taxon>Desulfobacteria</taxon>
        <taxon>Desulfobacterales</taxon>
        <taxon>Desulfobacteraceae</taxon>
        <taxon>Desulfobacula</taxon>
    </lineage>
</organism>
<evidence type="ECO:0000259" key="4">
    <source>
        <dbReference type="PROSITE" id="PS51077"/>
    </source>
</evidence>
<gene>
    <name evidence="6" type="primary">hcrR</name>
    <name evidence="6" type="ordered locus">TOL2_C15840</name>
</gene>
<name>K0NM18_DESTT</name>
<dbReference type="STRING" id="651182.TOL2_C15840"/>
<dbReference type="InterPro" id="IPR050707">
    <property type="entry name" value="HTH_MetabolicPath_Reg"/>
</dbReference>
<sequence length="280" mass="31555">MTKVILCCFILFDNKNNRSLQRNIGLNMKFNRVPAIDKCFQILELFRKRKEPLGITDISNELNLNKSTVFNIIYTMLDLHILEDSENKFILGAKLYTLGKAAEQGSNLIRSIHPYLKKISLKTNLSAFLGILSGLKAVIIDKSDSSYNLKISADIGTKISIISGAHGKALLSPLQDHEIQEILSSISRKNNKRLPVLDKKKYRAAITTTRKEGIIYESDEYIEGISALAVPLKLNRKDFQCAIWAVGLKNQITEKSLQSYKDLLKEIANKIESKISLQSI</sequence>
<dbReference type="Pfam" id="PF01614">
    <property type="entry name" value="IclR_C"/>
    <property type="match status" value="1"/>
</dbReference>
<dbReference type="AlphaFoldDB" id="K0NM18"/>
<protein>
    <submittedName>
        <fullName evidence="6">HcrR: transcriptional regulator, IclR family, associated with hcr genes</fullName>
    </submittedName>
</protein>
<evidence type="ECO:0000256" key="2">
    <source>
        <dbReference type="ARBA" id="ARBA00023125"/>
    </source>
</evidence>
<keyword evidence="2" id="KW-0238">DNA-binding</keyword>
<dbReference type="InterPro" id="IPR036388">
    <property type="entry name" value="WH-like_DNA-bd_sf"/>
</dbReference>
<dbReference type="SUPFAM" id="SSF46785">
    <property type="entry name" value="Winged helix' DNA-binding domain"/>
    <property type="match status" value="1"/>
</dbReference>
<dbReference type="Proteomes" id="UP000007347">
    <property type="component" value="Chromosome"/>
</dbReference>
<dbReference type="PROSITE" id="PS51078">
    <property type="entry name" value="ICLR_ED"/>
    <property type="match status" value="1"/>
</dbReference>
<dbReference type="GO" id="GO:0003677">
    <property type="term" value="F:DNA binding"/>
    <property type="evidence" value="ECO:0007669"/>
    <property type="project" value="UniProtKB-KW"/>
</dbReference>
<proteinExistence type="predicted"/>
<keyword evidence="1" id="KW-0805">Transcription regulation</keyword>
<dbReference type="PANTHER" id="PTHR30136:SF35">
    <property type="entry name" value="HTH-TYPE TRANSCRIPTIONAL REGULATOR RV1719"/>
    <property type="match status" value="1"/>
</dbReference>
<keyword evidence="7" id="KW-1185">Reference proteome</keyword>
<feature type="domain" description="IclR-ED" evidence="5">
    <location>
        <begin position="94"/>
        <end position="277"/>
    </location>
</feature>
<dbReference type="SUPFAM" id="SSF55781">
    <property type="entry name" value="GAF domain-like"/>
    <property type="match status" value="1"/>
</dbReference>
<dbReference type="Gene3D" id="3.30.450.40">
    <property type="match status" value="1"/>
</dbReference>
<dbReference type="GO" id="GO:0045892">
    <property type="term" value="P:negative regulation of DNA-templated transcription"/>
    <property type="evidence" value="ECO:0007669"/>
    <property type="project" value="TreeGrafter"/>
</dbReference>
<dbReference type="SMART" id="SM00346">
    <property type="entry name" value="HTH_ICLR"/>
    <property type="match status" value="1"/>
</dbReference>
<dbReference type="InterPro" id="IPR029016">
    <property type="entry name" value="GAF-like_dom_sf"/>
</dbReference>
<evidence type="ECO:0000259" key="5">
    <source>
        <dbReference type="PROSITE" id="PS51078"/>
    </source>
</evidence>
<keyword evidence="3" id="KW-0804">Transcription</keyword>
<reference evidence="6 7" key="1">
    <citation type="journal article" date="2013" name="Environ. Microbiol.">
        <title>Complete genome, catabolic sub-proteomes and key-metabolites of Desulfobacula toluolica Tol2, a marine, aromatic compound-degrading, sulfate-reducing bacterium.</title>
        <authorList>
            <person name="Wohlbrand L."/>
            <person name="Jacob J.H."/>
            <person name="Kube M."/>
            <person name="Mussmann M."/>
            <person name="Jarling R."/>
            <person name="Beck A."/>
            <person name="Amann R."/>
            <person name="Wilkes H."/>
            <person name="Reinhardt R."/>
            <person name="Rabus R."/>
        </authorList>
    </citation>
    <scope>NUCLEOTIDE SEQUENCE [LARGE SCALE GENOMIC DNA]</scope>
    <source>
        <strain evidence="7">DSM 7467 / Tol2</strain>
    </source>
</reference>
<dbReference type="PROSITE" id="PS51077">
    <property type="entry name" value="HTH_ICLR"/>
    <property type="match status" value="1"/>
</dbReference>
<evidence type="ECO:0000256" key="1">
    <source>
        <dbReference type="ARBA" id="ARBA00023015"/>
    </source>
</evidence>
<evidence type="ECO:0000256" key="3">
    <source>
        <dbReference type="ARBA" id="ARBA00023163"/>
    </source>
</evidence>
<dbReference type="HOGENOM" id="CLU_062618_4_3_7"/>
<dbReference type="GO" id="GO:0003700">
    <property type="term" value="F:DNA-binding transcription factor activity"/>
    <property type="evidence" value="ECO:0007669"/>
    <property type="project" value="TreeGrafter"/>
</dbReference>
<dbReference type="Gene3D" id="1.10.10.10">
    <property type="entry name" value="Winged helix-like DNA-binding domain superfamily/Winged helix DNA-binding domain"/>
    <property type="match status" value="1"/>
</dbReference>
<dbReference type="InterPro" id="IPR005471">
    <property type="entry name" value="Tscrpt_reg_IclR_N"/>
</dbReference>
<evidence type="ECO:0000313" key="6">
    <source>
        <dbReference type="EMBL" id="CCK79747.1"/>
    </source>
</evidence>
<dbReference type="PANTHER" id="PTHR30136">
    <property type="entry name" value="HELIX-TURN-HELIX TRANSCRIPTIONAL REGULATOR, ICLR FAMILY"/>
    <property type="match status" value="1"/>
</dbReference>
<dbReference type="InterPro" id="IPR014757">
    <property type="entry name" value="Tscrpt_reg_IclR_C"/>
</dbReference>
<dbReference type="InterPro" id="IPR036390">
    <property type="entry name" value="WH_DNA-bd_sf"/>
</dbReference>
<dbReference type="Pfam" id="PF09339">
    <property type="entry name" value="HTH_IclR"/>
    <property type="match status" value="1"/>
</dbReference>
<accession>K0NM18</accession>
<dbReference type="EMBL" id="FO203503">
    <property type="protein sequence ID" value="CCK79747.1"/>
    <property type="molecule type" value="Genomic_DNA"/>
</dbReference>
<feature type="domain" description="HTH iclR-type" evidence="4">
    <location>
        <begin position="33"/>
        <end position="100"/>
    </location>
</feature>